<accession>A0AAV1EMM0</accession>
<dbReference type="Proteomes" id="UP001178508">
    <property type="component" value="Chromosome 1"/>
</dbReference>
<proteinExistence type="predicted"/>
<evidence type="ECO:0000313" key="2">
    <source>
        <dbReference type="Proteomes" id="UP001178508"/>
    </source>
</evidence>
<reference evidence="1" key="1">
    <citation type="submission" date="2023-08" db="EMBL/GenBank/DDBJ databases">
        <authorList>
            <person name="Alioto T."/>
            <person name="Alioto T."/>
            <person name="Gomez Garrido J."/>
        </authorList>
    </citation>
    <scope>NUCLEOTIDE SEQUENCE</scope>
</reference>
<evidence type="ECO:0000313" key="1">
    <source>
        <dbReference type="EMBL" id="CAJ1049944.1"/>
    </source>
</evidence>
<gene>
    <name evidence="1" type="ORF">XNOV1_A015981</name>
</gene>
<sequence length="70" mass="8118">SDIAGEKFWEGREPFCIQEERSGQLAISRTINHIRRDAFGRFYNSMKVSGDAWKGRRGRDQSKVWLTVDA</sequence>
<feature type="non-terminal residue" evidence="1">
    <location>
        <position position="1"/>
    </location>
</feature>
<organism evidence="1 2">
    <name type="scientific">Xyrichtys novacula</name>
    <name type="common">Pearly razorfish</name>
    <name type="synonym">Hemipteronotus novacula</name>
    <dbReference type="NCBI Taxonomy" id="13765"/>
    <lineage>
        <taxon>Eukaryota</taxon>
        <taxon>Metazoa</taxon>
        <taxon>Chordata</taxon>
        <taxon>Craniata</taxon>
        <taxon>Vertebrata</taxon>
        <taxon>Euteleostomi</taxon>
        <taxon>Actinopterygii</taxon>
        <taxon>Neopterygii</taxon>
        <taxon>Teleostei</taxon>
        <taxon>Neoteleostei</taxon>
        <taxon>Acanthomorphata</taxon>
        <taxon>Eupercaria</taxon>
        <taxon>Labriformes</taxon>
        <taxon>Labridae</taxon>
        <taxon>Xyrichtys</taxon>
    </lineage>
</organism>
<dbReference type="EMBL" id="OY660864">
    <property type="protein sequence ID" value="CAJ1049944.1"/>
    <property type="molecule type" value="Genomic_DNA"/>
</dbReference>
<dbReference type="AlphaFoldDB" id="A0AAV1EMM0"/>
<name>A0AAV1EMM0_XYRNO</name>
<keyword evidence="2" id="KW-1185">Reference proteome</keyword>
<protein>
    <submittedName>
        <fullName evidence="1">Uncharacterized protein</fullName>
    </submittedName>
</protein>